<accession>A0A8S1QU29</accession>
<gene>
    <name evidence="2" type="ORF">PSON_ATCC_30995.1.T1170109</name>
</gene>
<feature type="compositionally biased region" description="Polar residues" evidence="1">
    <location>
        <begin position="28"/>
        <end position="38"/>
    </location>
</feature>
<proteinExistence type="predicted"/>
<organism evidence="2 3">
    <name type="scientific">Paramecium sonneborni</name>
    <dbReference type="NCBI Taxonomy" id="65129"/>
    <lineage>
        <taxon>Eukaryota</taxon>
        <taxon>Sar</taxon>
        <taxon>Alveolata</taxon>
        <taxon>Ciliophora</taxon>
        <taxon>Intramacronucleata</taxon>
        <taxon>Oligohymenophorea</taxon>
        <taxon>Peniculida</taxon>
        <taxon>Parameciidae</taxon>
        <taxon>Paramecium</taxon>
    </lineage>
</organism>
<dbReference type="OrthoDB" id="303235at2759"/>
<evidence type="ECO:0000313" key="2">
    <source>
        <dbReference type="EMBL" id="CAD8118455.1"/>
    </source>
</evidence>
<feature type="compositionally biased region" description="Basic and acidic residues" evidence="1">
    <location>
        <begin position="81"/>
        <end position="103"/>
    </location>
</feature>
<comment type="caution">
    <text evidence="2">The sequence shown here is derived from an EMBL/GenBank/DDBJ whole genome shotgun (WGS) entry which is preliminary data.</text>
</comment>
<sequence length="423" mass="49837">MSLKNSNFQEKQGNIKSNEQSEIIYKKSQASQRDSSGRNNKHKKNSILKEQTPSQFQSKGENQIKEEIQVQENVANQSNLSKRDQNKSLSQEKKYETQPKLNQIEKNEEQVEKQVQKNSQLKIQPAFSVNIQITQYNNNSKTIQKFVSPQIRDQKEENKINEQQNELQPIQLVQSNIFQSQNKESGNRRSSNQERIQEFNRESLDNNFNERKLSSYEIKMGVTDDPMLKEKQEILSDIHEILKQIQVKSLHKRHSILEDCLQLCLLLLPDIRITEDQIHSLKFFEDIKLQYNLDRTHQAFKRRFYHLQIFSNCWTVQNLQKMYQIIKNSQDNQLEAYHINYSIVNKTIEFPELVSKKKSPEKPKAVQEIIANSQNKKIVLSLTTKTLCQYVNLPAKEIDEDIQEFEDELQFVEMILKLIPLAL</sequence>
<feature type="compositionally biased region" description="Polar residues" evidence="1">
    <location>
        <begin position="70"/>
        <end position="80"/>
    </location>
</feature>
<evidence type="ECO:0000256" key="1">
    <source>
        <dbReference type="SAM" id="MobiDB-lite"/>
    </source>
</evidence>
<dbReference type="Proteomes" id="UP000692954">
    <property type="component" value="Unassembled WGS sequence"/>
</dbReference>
<dbReference type="EMBL" id="CAJJDN010000117">
    <property type="protein sequence ID" value="CAD8118455.1"/>
    <property type="molecule type" value="Genomic_DNA"/>
</dbReference>
<dbReference type="AlphaFoldDB" id="A0A8S1QU29"/>
<name>A0A8S1QU29_9CILI</name>
<evidence type="ECO:0000313" key="3">
    <source>
        <dbReference type="Proteomes" id="UP000692954"/>
    </source>
</evidence>
<protein>
    <submittedName>
        <fullName evidence="2">Uncharacterized protein</fullName>
    </submittedName>
</protein>
<feature type="region of interest" description="Disordered" evidence="1">
    <location>
        <begin position="180"/>
        <end position="202"/>
    </location>
</feature>
<feature type="region of interest" description="Disordered" evidence="1">
    <location>
        <begin position="1"/>
        <end position="103"/>
    </location>
</feature>
<reference evidence="2" key="1">
    <citation type="submission" date="2021-01" db="EMBL/GenBank/DDBJ databases">
        <authorList>
            <consortium name="Genoscope - CEA"/>
            <person name="William W."/>
        </authorList>
    </citation>
    <scope>NUCLEOTIDE SEQUENCE</scope>
</reference>
<feature type="compositionally biased region" description="Polar residues" evidence="1">
    <location>
        <begin position="48"/>
        <end position="61"/>
    </location>
</feature>
<keyword evidence="3" id="KW-1185">Reference proteome</keyword>
<feature type="compositionally biased region" description="Polar residues" evidence="1">
    <location>
        <begin position="1"/>
        <end position="21"/>
    </location>
</feature>
<feature type="compositionally biased region" description="Basic and acidic residues" evidence="1">
    <location>
        <begin position="185"/>
        <end position="202"/>
    </location>
</feature>